<dbReference type="SMART" id="SM00382">
    <property type="entry name" value="AAA"/>
    <property type="match status" value="1"/>
</dbReference>
<evidence type="ECO:0000259" key="4">
    <source>
        <dbReference type="PROSITE" id="PS50893"/>
    </source>
</evidence>
<dbReference type="InterPro" id="IPR003593">
    <property type="entry name" value="AAA+_ATPase"/>
</dbReference>
<proteinExistence type="inferred from homology"/>
<dbReference type="OrthoDB" id="9802264at2"/>
<evidence type="ECO:0000256" key="3">
    <source>
        <dbReference type="ARBA" id="ARBA00022840"/>
    </source>
</evidence>
<keyword evidence="5" id="KW-0456">Lyase</keyword>
<keyword evidence="3" id="KW-0067">ATP-binding</keyword>
<dbReference type="PROSITE" id="PS00211">
    <property type="entry name" value="ABC_TRANSPORTER_1"/>
    <property type="match status" value="1"/>
</dbReference>
<dbReference type="EMBL" id="PGGM01000015">
    <property type="protein sequence ID" value="PSH60867.1"/>
    <property type="molecule type" value="Genomic_DNA"/>
</dbReference>
<dbReference type="Pfam" id="PF00005">
    <property type="entry name" value="ABC_tran"/>
    <property type="match status" value="1"/>
</dbReference>
<reference evidence="6" key="1">
    <citation type="submission" date="2017-11" db="EMBL/GenBank/DDBJ databases">
        <authorList>
            <person name="Kuznetsova I."/>
            <person name="Sazanova A."/>
            <person name="Chirak E."/>
            <person name="Safronova V."/>
            <person name="Willems A."/>
        </authorList>
    </citation>
    <scope>NUCLEOTIDE SEQUENCE [LARGE SCALE GENOMIC DNA]</scope>
    <source>
        <strain evidence="6">CCBAU 03422</strain>
    </source>
</reference>
<dbReference type="PANTHER" id="PTHR42798:SF7">
    <property type="entry name" value="ALPHA-D-RIBOSE 1-METHYLPHOSPHONATE 5-TRIPHOSPHATE SYNTHASE SUBUNIT PHNL"/>
    <property type="match status" value="1"/>
</dbReference>
<dbReference type="InterPro" id="IPR027417">
    <property type="entry name" value="P-loop_NTPase"/>
</dbReference>
<organism evidence="5 6">
    <name type="scientific">Phyllobacterium sophorae</name>
    <dbReference type="NCBI Taxonomy" id="1520277"/>
    <lineage>
        <taxon>Bacteria</taxon>
        <taxon>Pseudomonadati</taxon>
        <taxon>Pseudomonadota</taxon>
        <taxon>Alphaproteobacteria</taxon>
        <taxon>Hyphomicrobiales</taxon>
        <taxon>Phyllobacteriaceae</taxon>
        <taxon>Phyllobacterium</taxon>
    </lineage>
</organism>
<comment type="caution">
    <text evidence="5">The sequence shown here is derived from an EMBL/GenBank/DDBJ whole genome shotgun (WGS) entry which is preliminary data.</text>
</comment>
<keyword evidence="6" id="KW-1185">Reference proteome</keyword>
<dbReference type="GO" id="GO:0016887">
    <property type="term" value="F:ATP hydrolysis activity"/>
    <property type="evidence" value="ECO:0007669"/>
    <property type="project" value="InterPro"/>
</dbReference>
<sequence>MAILDVTGIGKHFVMHLRDGIRIPVIANLSFNVKRGECVALNGPSGAGKSSVLKMIFGTYAAENGVIHVEHGNDIVDIASADPMTMKQIRRNTIGYVSQFLRVVPRVSARDLVAEPLIATGWDSSVATQRAEVLLERLNIPKALWSLPPATFSGGEQQRINIARGFITEHPILLLDEPSASLDAQNRQVVIDLIRDKKQRGVGILGIFHDQEVRDAVANRLVDVAALSSKNQQPATAAA</sequence>
<dbReference type="Gene3D" id="3.40.50.300">
    <property type="entry name" value="P-loop containing nucleotide triphosphate hydrolases"/>
    <property type="match status" value="1"/>
</dbReference>
<name>A0A2P7B307_9HYPH</name>
<comment type="similarity">
    <text evidence="1">Belongs to the ABC transporter superfamily.</text>
</comment>
<dbReference type="RefSeq" id="WP_106666776.1">
    <property type="nucleotide sequence ID" value="NZ_PGGM01000015.1"/>
</dbReference>
<dbReference type="InterPro" id="IPR017871">
    <property type="entry name" value="ABC_transporter-like_CS"/>
</dbReference>
<evidence type="ECO:0000313" key="5">
    <source>
        <dbReference type="EMBL" id="PSH60867.1"/>
    </source>
</evidence>
<dbReference type="PROSITE" id="PS50893">
    <property type="entry name" value="ABC_TRANSPORTER_2"/>
    <property type="match status" value="1"/>
</dbReference>
<protein>
    <submittedName>
        <fullName evidence="5">Phosphonate C-P lyase system protein PhnL</fullName>
    </submittedName>
</protein>
<accession>A0A2P7B307</accession>
<evidence type="ECO:0000256" key="1">
    <source>
        <dbReference type="ARBA" id="ARBA00005417"/>
    </source>
</evidence>
<gene>
    <name evidence="5" type="primary">phnL</name>
    <name evidence="5" type="ORF">CU103_25210</name>
</gene>
<evidence type="ECO:0000256" key="2">
    <source>
        <dbReference type="ARBA" id="ARBA00022741"/>
    </source>
</evidence>
<dbReference type="GO" id="GO:0016829">
    <property type="term" value="F:lyase activity"/>
    <property type="evidence" value="ECO:0007669"/>
    <property type="project" value="UniProtKB-KW"/>
</dbReference>
<evidence type="ECO:0000313" key="6">
    <source>
        <dbReference type="Proteomes" id="UP000241764"/>
    </source>
</evidence>
<dbReference type="PANTHER" id="PTHR42798">
    <property type="entry name" value="LIPOPROTEIN-RELEASING SYSTEM ATP-BINDING PROTEIN LOLD"/>
    <property type="match status" value="1"/>
</dbReference>
<dbReference type="InterPro" id="IPR012701">
    <property type="entry name" value="CP_lyase_PhnL"/>
</dbReference>
<keyword evidence="2" id="KW-0547">Nucleotide-binding</keyword>
<dbReference type="NCBIfam" id="TIGR02324">
    <property type="entry name" value="CP_lyasePhnL"/>
    <property type="match status" value="1"/>
</dbReference>
<dbReference type="InterPro" id="IPR003439">
    <property type="entry name" value="ABC_transporter-like_ATP-bd"/>
</dbReference>
<dbReference type="SUPFAM" id="SSF52540">
    <property type="entry name" value="P-loop containing nucleoside triphosphate hydrolases"/>
    <property type="match status" value="1"/>
</dbReference>
<dbReference type="AlphaFoldDB" id="A0A2P7B307"/>
<dbReference type="Proteomes" id="UP000241764">
    <property type="component" value="Unassembled WGS sequence"/>
</dbReference>
<feature type="domain" description="ABC transporter" evidence="4">
    <location>
        <begin position="4"/>
        <end position="239"/>
    </location>
</feature>
<dbReference type="GO" id="GO:0005524">
    <property type="term" value="F:ATP binding"/>
    <property type="evidence" value="ECO:0007669"/>
    <property type="project" value="UniProtKB-KW"/>
</dbReference>